<feature type="compositionally biased region" description="Basic residues" evidence="2">
    <location>
        <begin position="1"/>
        <end position="15"/>
    </location>
</feature>
<feature type="compositionally biased region" description="Basic residues" evidence="2">
    <location>
        <begin position="70"/>
        <end position="83"/>
    </location>
</feature>
<sequence>MAKSLRSKWKRKMKAAKREKNGVRENDRLIKMLTAAGEYPQIAGEIKMEDDITEVSTKIPIVEARRIIRPRKIRRGGDKRKSRRDLAEEKTDDDEEEVIDDDEEDKGEGEDMAVDKPEHVFSKRTMRDQFGNYPAWMNKRKMRTQQKKNKRISKRRALSVSGKKIKR</sequence>
<keyword evidence="4" id="KW-1185">Reference proteome</keyword>
<feature type="region of interest" description="Disordered" evidence="2">
    <location>
        <begin position="70"/>
        <end position="167"/>
    </location>
</feature>
<evidence type="ECO:0000256" key="2">
    <source>
        <dbReference type="SAM" id="MobiDB-lite"/>
    </source>
</evidence>
<evidence type="ECO:0000256" key="1">
    <source>
        <dbReference type="ARBA" id="ARBA00034118"/>
    </source>
</evidence>
<protein>
    <submittedName>
        <fullName evidence="3">Protein LLP</fullName>
    </submittedName>
</protein>
<dbReference type="PANTHER" id="PTHR34253:SF1">
    <property type="entry name" value="PROTEIN LLP HOMOLOG"/>
    <property type="match status" value="1"/>
</dbReference>
<feature type="compositionally biased region" description="Basic and acidic residues" evidence="2">
    <location>
        <begin position="113"/>
        <end position="127"/>
    </location>
</feature>
<accession>A0A226D9U6</accession>
<dbReference type="GO" id="GO:0097484">
    <property type="term" value="P:dendrite extension"/>
    <property type="evidence" value="ECO:0007669"/>
    <property type="project" value="TreeGrafter"/>
</dbReference>
<proteinExistence type="inferred from homology"/>
<dbReference type="GO" id="GO:0005730">
    <property type="term" value="C:nucleolus"/>
    <property type="evidence" value="ECO:0007669"/>
    <property type="project" value="TreeGrafter"/>
</dbReference>
<name>A0A226D9U6_FOLCA</name>
<dbReference type="AlphaFoldDB" id="A0A226D9U6"/>
<dbReference type="GO" id="GO:0001099">
    <property type="term" value="F:basal RNA polymerase II transcription machinery binding"/>
    <property type="evidence" value="ECO:0007669"/>
    <property type="project" value="TreeGrafter"/>
</dbReference>
<feature type="compositionally biased region" description="Basic residues" evidence="2">
    <location>
        <begin position="138"/>
        <end position="167"/>
    </location>
</feature>
<dbReference type="Proteomes" id="UP000198287">
    <property type="component" value="Unassembled WGS sequence"/>
</dbReference>
<organism evidence="3 4">
    <name type="scientific">Folsomia candida</name>
    <name type="common">Springtail</name>
    <dbReference type="NCBI Taxonomy" id="158441"/>
    <lineage>
        <taxon>Eukaryota</taxon>
        <taxon>Metazoa</taxon>
        <taxon>Ecdysozoa</taxon>
        <taxon>Arthropoda</taxon>
        <taxon>Hexapoda</taxon>
        <taxon>Collembola</taxon>
        <taxon>Entomobryomorpha</taxon>
        <taxon>Isotomoidea</taxon>
        <taxon>Isotomidae</taxon>
        <taxon>Proisotominae</taxon>
        <taxon>Folsomia</taxon>
    </lineage>
</organism>
<evidence type="ECO:0000313" key="4">
    <source>
        <dbReference type="Proteomes" id="UP000198287"/>
    </source>
</evidence>
<dbReference type="GO" id="GO:0003723">
    <property type="term" value="F:RNA binding"/>
    <property type="evidence" value="ECO:0007669"/>
    <property type="project" value="TreeGrafter"/>
</dbReference>
<dbReference type="STRING" id="158441.A0A226D9U6"/>
<dbReference type="InterPro" id="IPR018784">
    <property type="entry name" value="LLPH-like"/>
</dbReference>
<comment type="caution">
    <text evidence="3">The sequence shown here is derived from an EMBL/GenBank/DDBJ whole genome shotgun (WGS) entry which is preliminary data.</text>
</comment>
<dbReference type="Pfam" id="PF10169">
    <property type="entry name" value="LLPH"/>
    <property type="match status" value="1"/>
</dbReference>
<feature type="compositionally biased region" description="Acidic residues" evidence="2">
    <location>
        <begin position="90"/>
        <end position="112"/>
    </location>
</feature>
<comment type="similarity">
    <text evidence="1">Belongs to the learning-associated protein family.</text>
</comment>
<dbReference type="OrthoDB" id="6257894at2759"/>
<evidence type="ECO:0000313" key="3">
    <source>
        <dbReference type="EMBL" id="OXA41648.1"/>
    </source>
</evidence>
<dbReference type="PANTHER" id="PTHR34253">
    <property type="entry name" value="PROTEIN LLP HOMOLOG"/>
    <property type="match status" value="1"/>
</dbReference>
<feature type="region of interest" description="Disordered" evidence="2">
    <location>
        <begin position="1"/>
        <end position="24"/>
    </location>
</feature>
<gene>
    <name evidence="3" type="ORF">Fcan01_23471</name>
</gene>
<reference evidence="3 4" key="1">
    <citation type="submission" date="2015-12" db="EMBL/GenBank/DDBJ databases">
        <title>The genome of Folsomia candida.</title>
        <authorList>
            <person name="Faddeeva A."/>
            <person name="Derks M.F."/>
            <person name="Anvar Y."/>
            <person name="Smit S."/>
            <person name="Van Straalen N."/>
            <person name="Roelofs D."/>
        </authorList>
    </citation>
    <scope>NUCLEOTIDE SEQUENCE [LARGE SCALE GENOMIC DNA]</scope>
    <source>
        <strain evidence="3 4">VU population</strain>
        <tissue evidence="3">Whole body</tissue>
    </source>
</reference>
<dbReference type="EMBL" id="LNIX01000028">
    <property type="protein sequence ID" value="OXA41648.1"/>
    <property type="molecule type" value="Genomic_DNA"/>
</dbReference>
<dbReference type="OMA" id="FSIRMAK"/>